<evidence type="ECO:0008006" key="4">
    <source>
        <dbReference type="Google" id="ProtNLM"/>
    </source>
</evidence>
<evidence type="ECO:0000256" key="1">
    <source>
        <dbReference type="SAM" id="SignalP"/>
    </source>
</evidence>
<dbReference type="Proteomes" id="UP000597617">
    <property type="component" value="Unassembled WGS sequence"/>
</dbReference>
<reference evidence="2 3" key="1">
    <citation type="submission" date="2020-11" db="EMBL/GenBank/DDBJ databases">
        <authorList>
            <person name="Kim M.K."/>
        </authorList>
    </citation>
    <scope>NUCLEOTIDE SEQUENCE [LARGE SCALE GENOMIC DNA]</scope>
    <source>
        <strain evidence="2 3">BT683</strain>
    </source>
</reference>
<keyword evidence="1" id="KW-0732">Signal</keyword>
<sequence>MKARSFRWLLALLFAGQLVVGSPARAQVVVRGGYYAPPRVYYGPRYYCPLRPVVVYAVPPPRPVVVAAPYYAPRRYYAPPRHYYGSRGRGYHGRYR</sequence>
<accession>A0ABS0IEZ3</accession>
<keyword evidence="3" id="KW-1185">Reference proteome</keyword>
<organism evidence="2 3">
    <name type="scientific">Hymenobacter jeongseonensis</name>
    <dbReference type="NCBI Taxonomy" id="2791027"/>
    <lineage>
        <taxon>Bacteria</taxon>
        <taxon>Pseudomonadati</taxon>
        <taxon>Bacteroidota</taxon>
        <taxon>Cytophagia</taxon>
        <taxon>Cytophagales</taxon>
        <taxon>Hymenobacteraceae</taxon>
        <taxon>Hymenobacter</taxon>
    </lineage>
</organism>
<dbReference type="EMBL" id="JADQDQ010000002">
    <property type="protein sequence ID" value="MBF9236926.1"/>
    <property type="molecule type" value="Genomic_DNA"/>
</dbReference>
<feature type="signal peptide" evidence="1">
    <location>
        <begin position="1"/>
        <end position="26"/>
    </location>
</feature>
<protein>
    <recommendedName>
        <fullName evidence="4">Virulence factor</fullName>
    </recommendedName>
</protein>
<evidence type="ECO:0000313" key="3">
    <source>
        <dbReference type="Proteomes" id="UP000597617"/>
    </source>
</evidence>
<evidence type="ECO:0000313" key="2">
    <source>
        <dbReference type="EMBL" id="MBF9236926.1"/>
    </source>
</evidence>
<name>A0ABS0IEZ3_9BACT</name>
<feature type="chain" id="PRO_5045250615" description="Virulence factor" evidence="1">
    <location>
        <begin position="27"/>
        <end position="96"/>
    </location>
</feature>
<proteinExistence type="predicted"/>
<gene>
    <name evidence="2" type="ORF">I2I05_05915</name>
</gene>
<comment type="caution">
    <text evidence="2">The sequence shown here is derived from an EMBL/GenBank/DDBJ whole genome shotgun (WGS) entry which is preliminary data.</text>
</comment>
<dbReference type="RefSeq" id="WP_196281295.1">
    <property type="nucleotide sequence ID" value="NZ_JADQDQ010000002.1"/>
</dbReference>